<organism evidence="1 2">
    <name type="scientific">Nepenthes gracilis</name>
    <name type="common">Slender pitcher plant</name>
    <dbReference type="NCBI Taxonomy" id="150966"/>
    <lineage>
        <taxon>Eukaryota</taxon>
        <taxon>Viridiplantae</taxon>
        <taxon>Streptophyta</taxon>
        <taxon>Embryophyta</taxon>
        <taxon>Tracheophyta</taxon>
        <taxon>Spermatophyta</taxon>
        <taxon>Magnoliopsida</taxon>
        <taxon>eudicotyledons</taxon>
        <taxon>Gunneridae</taxon>
        <taxon>Pentapetalae</taxon>
        <taxon>Caryophyllales</taxon>
        <taxon>Nepenthaceae</taxon>
        <taxon>Nepenthes</taxon>
    </lineage>
</organism>
<gene>
    <name evidence="1" type="ORF">Nepgr_003731</name>
</gene>
<keyword evidence="2" id="KW-1185">Reference proteome</keyword>
<evidence type="ECO:0000313" key="1">
    <source>
        <dbReference type="EMBL" id="GMH01892.1"/>
    </source>
</evidence>
<dbReference type="AlphaFoldDB" id="A0AAD3S050"/>
<protein>
    <submittedName>
        <fullName evidence="1">Uncharacterized protein</fullName>
    </submittedName>
</protein>
<name>A0AAD3S050_NEPGR</name>
<comment type="caution">
    <text evidence="1">The sequence shown here is derived from an EMBL/GenBank/DDBJ whole genome shotgun (WGS) entry which is preliminary data.</text>
</comment>
<dbReference type="Proteomes" id="UP001279734">
    <property type="component" value="Unassembled WGS sequence"/>
</dbReference>
<evidence type="ECO:0000313" key="2">
    <source>
        <dbReference type="Proteomes" id="UP001279734"/>
    </source>
</evidence>
<reference evidence="1" key="1">
    <citation type="submission" date="2023-05" db="EMBL/GenBank/DDBJ databases">
        <title>Nepenthes gracilis genome sequencing.</title>
        <authorList>
            <person name="Fukushima K."/>
        </authorList>
    </citation>
    <scope>NUCLEOTIDE SEQUENCE</scope>
    <source>
        <strain evidence="1">SING2019-196</strain>
    </source>
</reference>
<sequence>MEYFTSNTSRVMRTTPAPLPMSVDDPPTWSTHSETSSCYSMFSGGYSSRTRVMVSTVKSARACAFMVGLGRNSMSNLPNSIAHFTNRQEIGSHVRKGLDFLWVCLDPLLGDYETQECFRGYPKDALSQIQLHLVLTEHLKRLCQITDMVASGSALNEHIVNINFHIAADLFLKYFIYQPLVGGSYVLDVVGHYLIAIGPDAVINEALLMSVKSTHNCHFPLLFFTRTTLESYCSLMNSASNGWRQLFYRVVYPLPPDELSIQVEAQLVDNYSGRNPKHVGDSPCEDVLRT</sequence>
<dbReference type="EMBL" id="BSYO01000003">
    <property type="protein sequence ID" value="GMH01892.1"/>
    <property type="molecule type" value="Genomic_DNA"/>
</dbReference>
<proteinExistence type="predicted"/>
<accession>A0AAD3S050</accession>